<evidence type="ECO:0000313" key="2">
    <source>
        <dbReference type="Proteomes" id="UP000294257"/>
    </source>
</evidence>
<gene>
    <name evidence="1" type="ORF">EV193_102406</name>
</gene>
<sequence length="132" mass="14434">MAIQKGQRFSVDFTDGELANAMAIGTAVGRQKDAGVEMVERELVKHWEAAYRAYGAASESLAQSPAGDPAATKSMASASWEVAVAWRDMVSSPDTSWWIRAAVGAAAQAFEFQAHDWQARLEQSRRSGDRLW</sequence>
<name>A0A4Q7L2I7_9PSEU</name>
<keyword evidence="2" id="KW-1185">Reference proteome</keyword>
<dbReference type="OrthoDB" id="3695078at2"/>
<dbReference type="RefSeq" id="WP_130343272.1">
    <property type="nucleotide sequence ID" value="NZ_SGWQ01000002.1"/>
</dbReference>
<dbReference type="AlphaFoldDB" id="A0A4Q7L2I7"/>
<proteinExistence type="predicted"/>
<comment type="caution">
    <text evidence="1">The sequence shown here is derived from an EMBL/GenBank/DDBJ whole genome shotgun (WGS) entry which is preliminary data.</text>
</comment>
<protein>
    <submittedName>
        <fullName evidence="1">Uncharacterized protein</fullName>
    </submittedName>
</protein>
<accession>A0A4Q7L2I7</accession>
<evidence type="ECO:0000313" key="1">
    <source>
        <dbReference type="EMBL" id="RZS43427.1"/>
    </source>
</evidence>
<organism evidence="1 2">
    <name type="scientific">Herbihabitans rhizosphaerae</name>
    <dbReference type="NCBI Taxonomy" id="1872711"/>
    <lineage>
        <taxon>Bacteria</taxon>
        <taxon>Bacillati</taxon>
        <taxon>Actinomycetota</taxon>
        <taxon>Actinomycetes</taxon>
        <taxon>Pseudonocardiales</taxon>
        <taxon>Pseudonocardiaceae</taxon>
        <taxon>Herbihabitans</taxon>
    </lineage>
</organism>
<dbReference type="Proteomes" id="UP000294257">
    <property type="component" value="Unassembled WGS sequence"/>
</dbReference>
<dbReference type="EMBL" id="SGWQ01000002">
    <property type="protein sequence ID" value="RZS43427.1"/>
    <property type="molecule type" value="Genomic_DNA"/>
</dbReference>
<reference evidence="1 2" key="1">
    <citation type="submission" date="2019-02" db="EMBL/GenBank/DDBJ databases">
        <title>Genomic Encyclopedia of Type Strains, Phase IV (KMG-IV): sequencing the most valuable type-strain genomes for metagenomic binning, comparative biology and taxonomic classification.</title>
        <authorList>
            <person name="Goeker M."/>
        </authorList>
    </citation>
    <scope>NUCLEOTIDE SEQUENCE [LARGE SCALE GENOMIC DNA]</scope>
    <source>
        <strain evidence="1 2">DSM 101727</strain>
    </source>
</reference>